<evidence type="ECO:0000259" key="1">
    <source>
        <dbReference type="Pfam" id="PF00089"/>
    </source>
</evidence>
<keyword evidence="3" id="KW-1185">Reference proteome</keyword>
<dbReference type="AlphaFoldDB" id="A0A9N9RCB3"/>
<reference evidence="2" key="2">
    <citation type="submission" date="2022-10" db="EMBL/GenBank/DDBJ databases">
        <authorList>
            <consortium name="ENA_rothamsted_submissions"/>
            <consortium name="culmorum"/>
            <person name="King R."/>
        </authorList>
    </citation>
    <scope>NUCLEOTIDE SEQUENCE</scope>
</reference>
<organism evidence="2 3">
    <name type="scientific">Diatraea saccharalis</name>
    <name type="common">sugarcane borer</name>
    <dbReference type="NCBI Taxonomy" id="40085"/>
    <lineage>
        <taxon>Eukaryota</taxon>
        <taxon>Metazoa</taxon>
        <taxon>Ecdysozoa</taxon>
        <taxon>Arthropoda</taxon>
        <taxon>Hexapoda</taxon>
        <taxon>Insecta</taxon>
        <taxon>Pterygota</taxon>
        <taxon>Neoptera</taxon>
        <taxon>Endopterygota</taxon>
        <taxon>Lepidoptera</taxon>
        <taxon>Glossata</taxon>
        <taxon>Ditrysia</taxon>
        <taxon>Pyraloidea</taxon>
        <taxon>Crambidae</taxon>
        <taxon>Crambinae</taxon>
        <taxon>Diatraea</taxon>
    </lineage>
</organism>
<dbReference type="Proteomes" id="UP001153714">
    <property type="component" value="Chromosome 7"/>
</dbReference>
<dbReference type="SUPFAM" id="SSF50494">
    <property type="entry name" value="Trypsin-like serine proteases"/>
    <property type="match status" value="1"/>
</dbReference>
<feature type="domain" description="Peptidase S1" evidence="1">
    <location>
        <begin position="75"/>
        <end position="138"/>
    </location>
</feature>
<sequence length="192" mass="21877">MLHYATALIQKKEICKNSFANFPQLLPIIDKYMICTNESGNLDEKGHLIKPAKLADGCSRNTYHLRQEIECDDDYNIFSKETRRSDKNVTTHVLETQPSRKQGICQNDHGGPLVRWIGSKEMLIGVASVFGVTKDNKCTGPYLFTSTQCNSLFLDCVINENKTRRTICDKPPIERGFDKIEKHISWMNHPDG</sequence>
<accession>A0A9N9RCB3</accession>
<dbReference type="InterPro" id="IPR009003">
    <property type="entry name" value="Peptidase_S1_PA"/>
</dbReference>
<proteinExistence type="predicted"/>
<dbReference type="EMBL" id="OU893338">
    <property type="protein sequence ID" value="CAG9794809.1"/>
    <property type="molecule type" value="Genomic_DNA"/>
</dbReference>
<evidence type="ECO:0000313" key="3">
    <source>
        <dbReference type="Proteomes" id="UP001153714"/>
    </source>
</evidence>
<dbReference type="InterPro" id="IPR001254">
    <property type="entry name" value="Trypsin_dom"/>
</dbReference>
<protein>
    <recommendedName>
        <fullName evidence="1">Peptidase S1 domain-containing protein</fullName>
    </recommendedName>
</protein>
<dbReference type="OrthoDB" id="7467798at2759"/>
<name>A0A9N9RCB3_9NEOP</name>
<dbReference type="Gene3D" id="2.40.10.10">
    <property type="entry name" value="Trypsin-like serine proteases"/>
    <property type="match status" value="1"/>
</dbReference>
<dbReference type="GO" id="GO:0006508">
    <property type="term" value="P:proteolysis"/>
    <property type="evidence" value="ECO:0007669"/>
    <property type="project" value="InterPro"/>
</dbReference>
<evidence type="ECO:0000313" key="2">
    <source>
        <dbReference type="EMBL" id="CAG9794809.1"/>
    </source>
</evidence>
<reference evidence="2" key="1">
    <citation type="submission" date="2021-12" db="EMBL/GenBank/DDBJ databases">
        <authorList>
            <person name="King R."/>
        </authorList>
    </citation>
    <scope>NUCLEOTIDE SEQUENCE</scope>
</reference>
<gene>
    <name evidence="2" type="ORF">DIATSA_LOCUS12156</name>
</gene>
<dbReference type="InterPro" id="IPR043504">
    <property type="entry name" value="Peptidase_S1_PA_chymotrypsin"/>
</dbReference>
<dbReference type="Pfam" id="PF00089">
    <property type="entry name" value="Trypsin"/>
    <property type="match status" value="1"/>
</dbReference>
<dbReference type="GO" id="GO:0004252">
    <property type="term" value="F:serine-type endopeptidase activity"/>
    <property type="evidence" value="ECO:0007669"/>
    <property type="project" value="InterPro"/>
</dbReference>